<evidence type="ECO:0000256" key="1">
    <source>
        <dbReference type="ARBA" id="ARBA00007274"/>
    </source>
</evidence>
<dbReference type="PANTHER" id="PTHR23416">
    <property type="entry name" value="SIALIC ACID SYNTHASE-RELATED"/>
    <property type="match status" value="1"/>
</dbReference>
<dbReference type="PANTHER" id="PTHR23416:SF23">
    <property type="entry name" value="ACETYLTRANSFERASE C18B11.09C-RELATED"/>
    <property type="match status" value="1"/>
</dbReference>
<evidence type="ECO:0000256" key="2">
    <source>
        <dbReference type="ARBA" id="ARBA00022679"/>
    </source>
</evidence>
<dbReference type="SUPFAM" id="SSF51161">
    <property type="entry name" value="Trimeric LpxA-like enzymes"/>
    <property type="match status" value="1"/>
</dbReference>
<dbReference type="Pfam" id="PF00132">
    <property type="entry name" value="Hexapep"/>
    <property type="match status" value="1"/>
</dbReference>
<dbReference type="InterPro" id="IPR051159">
    <property type="entry name" value="Hexapeptide_acetyltransf"/>
</dbReference>
<organism evidence="3 4">
    <name type="scientific">Alkalihalobacillus trypoxylicola</name>
    <dbReference type="NCBI Taxonomy" id="519424"/>
    <lineage>
        <taxon>Bacteria</taxon>
        <taxon>Bacillati</taxon>
        <taxon>Bacillota</taxon>
        <taxon>Bacilli</taxon>
        <taxon>Bacillales</taxon>
        <taxon>Bacillaceae</taxon>
        <taxon>Alkalihalobacillus</taxon>
    </lineage>
</organism>
<name>A0A162DGD6_9BACI</name>
<comment type="caution">
    <text evidence="3">The sequence shown here is derived from an EMBL/GenBank/DDBJ whole genome shotgun (WGS) entry which is preliminary data.</text>
</comment>
<sequence length="179" mass="19775">MAKLNRLFQKIKKNFVGIYRRLKHDLLVNMIGRSFLTTRSVRKLVYRLAGMQIKTNEIRPNCTIIGNQLTLQKGVLINYNVFIDCKELVKIGERTFIAFGVHICTSTHKIGHSEKRAGDATNNPVWIGKGCWIGANATILPGSHIGDGCVIAAGSLVKGKCLPNHLYAGVPAKPIKKLP</sequence>
<accession>A0A162DGD6</accession>
<dbReference type="InterPro" id="IPR001451">
    <property type="entry name" value="Hexapep"/>
</dbReference>
<dbReference type="InterPro" id="IPR011004">
    <property type="entry name" value="Trimer_LpxA-like_sf"/>
</dbReference>
<keyword evidence="2" id="KW-0808">Transferase</keyword>
<dbReference type="STRING" id="519424.AZF04_08450"/>
<evidence type="ECO:0008006" key="5">
    <source>
        <dbReference type="Google" id="ProtNLM"/>
    </source>
</evidence>
<reference evidence="3" key="1">
    <citation type="submission" date="2016-02" db="EMBL/GenBank/DDBJ databases">
        <title>Genome sequence of Bacillus trypoxylicola KCTC 13244(T).</title>
        <authorList>
            <person name="Jeong H."/>
            <person name="Park S.-H."/>
            <person name="Choi S.-K."/>
        </authorList>
    </citation>
    <scope>NUCLEOTIDE SEQUENCE [LARGE SCALE GENOMIC DNA]</scope>
    <source>
        <strain evidence="3">KCTC 13244</strain>
    </source>
</reference>
<comment type="similarity">
    <text evidence="1">Belongs to the transferase hexapeptide repeat family.</text>
</comment>
<dbReference type="CDD" id="cd04647">
    <property type="entry name" value="LbH_MAT_like"/>
    <property type="match status" value="1"/>
</dbReference>
<dbReference type="EMBL" id="LTAO01000023">
    <property type="protein sequence ID" value="KYG29540.1"/>
    <property type="molecule type" value="Genomic_DNA"/>
</dbReference>
<evidence type="ECO:0000313" key="4">
    <source>
        <dbReference type="Proteomes" id="UP000075806"/>
    </source>
</evidence>
<proteinExistence type="inferred from homology"/>
<protein>
    <recommendedName>
        <fullName evidence="5">Transferase</fullName>
    </recommendedName>
</protein>
<dbReference type="Proteomes" id="UP000075806">
    <property type="component" value="Unassembled WGS sequence"/>
</dbReference>
<gene>
    <name evidence="3" type="ORF">AZF04_08450</name>
</gene>
<keyword evidence="4" id="KW-1185">Reference proteome</keyword>
<evidence type="ECO:0000313" key="3">
    <source>
        <dbReference type="EMBL" id="KYG29540.1"/>
    </source>
</evidence>
<dbReference type="RefSeq" id="WP_061949336.1">
    <property type="nucleotide sequence ID" value="NZ_LTAO01000023.1"/>
</dbReference>
<dbReference type="OrthoDB" id="9782926at2"/>
<dbReference type="AlphaFoldDB" id="A0A162DGD6"/>
<dbReference type="GO" id="GO:0008374">
    <property type="term" value="F:O-acyltransferase activity"/>
    <property type="evidence" value="ECO:0007669"/>
    <property type="project" value="TreeGrafter"/>
</dbReference>
<dbReference type="Gene3D" id="2.160.10.10">
    <property type="entry name" value="Hexapeptide repeat proteins"/>
    <property type="match status" value="1"/>
</dbReference>